<dbReference type="InterPro" id="IPR036390">
    <property type="entry name" value="WH_DNA-bd_sf"/>
</dbReference>
<dbReference type="InterPro" id="IPR036388">
    <property type="entry name" value="WH-like_DNA-bd_sf"/>
</dbReference>
<dbReference type="SUPFAM" id="SSF46785">
    <property type="entry name" value="Winged helix' DNA-binding domain"/>
    <property type="match status" value="1"/>
</dbReference>
<dbReference type="Gene3D" id="1.10.10.10">
    <property type="entry name" value="Winged helix-like DNA-binding domain superfamily/Winged helix DNA-binding domain"/>
    <property type="match status" value="1"/>
</dbReference>
<name>A0ABY8I0Y7_9BURK</name>
<keyword evidence="2" id="KW-0805">Transcription regulation</keyword>
<dbReference type="Pfam" id="PF00126">
    <property type="entry name" value="HTH_1"/>
    <property type="match status" value="1"/>
</dbReference>
<organism evidence="6 7">
    <name type="scientific">Janthinobacterium rivuli</name>
    <dbReference type="NCBI Taxonomy" id="2751478"/>
    <lineage>
        <taxon>Bacteria</taxon>
        <taxon>Pseudomonadati</taxon>
        <taxon>Pseudomonadota</taxon>
        <taxon>Betaproteobacteria</taxon>
        <taxon>Burkholderiales</taxon>
        <taxon>Oxalobacteraceae</taxon>
        <taxon>Janthinobacterium</taxon>
    </lineage>
</organism>
<dbReference type="SUPFAM" id="SSF53850">
    <property type="entry name" value="Periplasmic binding protein-like II"/>
    <property type="match status" value="1"/>
</dbReference>
<reference evidence="6 7" key="1">
    <citation type="submission" date="2023-04" db="EMBL/GenBank/DDBJ databases">
        <title>Nanopore sequencing of Janthinobacterium from water.</title>
        <authorList>
            <person name="Ciuchcinski K."/>
            <person name="Rokowska A."/>
            <person name="Dziewit L."/>
        </authorList>
    </citation>
    <scope>NUCLEOTIDE SEQUENCE [LARGE SCALE GENOMIC DNA]</scope>
    <source>
        <strain evidence="6 7">DEMB2</strain>
    </source>
</reference>
<comment type="similarity">
    <text evidence="1">Belongs to the LysR transcriptional regulatory family.</text>
</comment>
<dbReference type="PANTHER" id="PTHR30346">
    <property type="entry name" value="TRANSCRIPTIONAL DUAL REGULATOR HCAR-RELATED"/>
    <property type="match status" value="1"/>
</dbReference>
<accession>A0ABY8I0Y7</accession>
<dbReference type="Proteomes" id="UP001219584">
    <property type="component" value="Chromosome"/>
</dbReference>
<evidence type="ECO:0000256" key="1">
    <source>
        <dbReference type="ARBA" id="ARBA00009437"/>
    </source>
</evidence>
<dbReference type="PRINTS" id="PR00039">
    <property type="entry name" value="HTHLYSR"/>
</dbReference>
<dbReference type="Pfam" id="PF03466">
    <property type="entry name" value="LysR_substrate"/>
    <property type="match status" value="1"/>
</dbReference>
<keyword evidence="3" id="KW-0238">DNA-binding</keyword>
<dbReference type="InterPro" id="IPR005119">
    <property type="entry name" value="LysR_subst-bd"/>
</dbReference>
<evidence type="ECO:0000256" key="2">
    <source>
        <dbReference type="ARBA" id="ARBA00023015"/>
    </source>
</evidence>
<evidence type="ECO:0000256" key="4">
    <source>
        <dbReference type="ARBA" id="ARBA00023163"/>
    </source>
</evidence>
<evidence type="ECO:0000313" key="7">
    <source>
        <dbReference type="Proteomes" id="UP001219584"/>
    </source>
</evidence>
<dbReference type="EMBL" id="CP121464">
    <property type="protein sequence ID" value="WFR78541.1"/>
    <property type="molecule type" value="Genomic_DNA"/>
</dbReference>
<keyword evidence="4" id="KW-0804">Transcription</keyword>
<evidence type="ECO:0000313" key="6">
    <source>
        <dbReference type="EMBL" id="WFR78541.1"/>
    </source>
</evidence>
<dbReference type="PANTHER" id="PTHR30346:SF17">
    <property type="entry name" value="LYSR FAMILY TRANSCRIPTIONAL REGULATOR"/>
    <property type="match status" value="1"/>
</dbReference>
<gene>
    <name evidence="6" type="ORF">P9875_22980</name>
</gene>
<dbReference type="CDD" id="cd08414">
    <property type="entry name" value="PBP2_LTTR_aromatics_like"/>
    <property type="match status" value="1"/>
</dbReference>
<evidence type="ECO:0000259" key="5">
    <source>
        <dbReference type="PROSITE" id="PS50931"/>
    </source>
</evidence>
<keyword evidence="7" id="KW-1185">Reference proteome</keyword>
<protein>
    <submittedName>
        <fullName evidence="6">LysR family transcriptional regulator</fullName>
    </submittedName>
</protein>
<proteinExistence type="inferred from homology"/>
<dbReference type="Gene3D" id="3.40.190.10">
    <property type="entry name" value="Periplasmic binding protein-like II"/>
    <property type="match status" value="2"/>
</dbReference>
<dbReference type="PROSITE" id="PS50931">
    <property type="entry name" value="HTH_LYSR"/>
    <property type="match status" value="1"/>
</dbReference>
<sequence>MRALDTHALTLFCAVARCLNFRQAAEQLHMTQPPLSRAIKGLEDKLGARLFERDTQGVALTQAGRTLLPQALHILDLLETAQASLRQDSAPARLRLGLTSSVAAGLFRPLLAALEGQLGNVRLELTAAPSPRLVASVRKGQLDAALLALPSATFELAVQPLARQAMMLALPAGHRLAKKRKLSLADISMESVYWFERARQPAFFDHCQQVFRRHGFAPHFLREAPDHHVLLGDVAAGKGMALLADSFRALRLDGVAYRKLVEGEELAAGIGLAWQADTGHASLPLLRQLAQEHLNISCRP</sequence>
<feature type="domain" description="HTH lysR-type" evidence="5">
    <location>
        <begin position="4"/>
        <end position="61"/>
    </location>
</feature>
<dbReference type="InterPro" id="IPR000847">
    <property type="entry name" value="LysR_HTH_N"/>
</dbReference>
<dbReference type="RefSeq" id="WP_278316698.1">
    <property type="nucleotide sequence ID" value="NZ_CP121464.1"/>
</dbReference>
<evidence type="ECO:0000256" key="3">
    <source>
        <dbReference type="ARBA" id="ARBA00023125"/>
    </source>
</evidence>